<feature type="region of interest" description="Disordered" evidence="1">
    <location>
        <begin position="1"/>
        <end position="28"/>
    </location>
</feature>
<feature type="compositionally biased region" description="Polar residues" evidence="1">
    <location>
        <begin position="1"/>
        <end position="11"/>
    </location>
</feature>
<dbReference type="EMBL" id="LT960614">
    <property type="protein sequence ID" value="SON54758.1"/>
    <property type="molecule type" value="Genomic_DNA"/>
</dbReference>
<dbReference type="Proteomes" id="UP000223606">
    <property type="component" value="Chromosome 1"/>
</dbReference>
<dbReference type="AlphaFoldDB" id="A0A2C9D3M2"/>
<protein>
    <submittedName>
        <fullName evidence="2">Uncharacterized protein</fullName>
    </submittedName>
</protein>
<sequence>MKVNSVMSPADNQEHPQQQQQSQHDLCEQYRSIGIKAVNSAAMMTKATKPKSKAMTADQFADRDDG</sequence>
<dbReference type="KEGG" id="hdi:HDIA_1217"/>
<evidence type="ECO:0000313" key="2">
    <source>
        <dbReference type="EMBL" id="SON54758.1"/>
    </source>
</evidence>
<name>A0A2C9D3M2_9HYPH</name>
<proteinExistence type="predicted"/>
<organism evidence="2 3">
    <name type="scientific">Hartmannibacter diazotrophicus</name>
    <dbReference type="NCBI Taxonomy" id="1482074"/>
    <lineage>
        <taxon>Bacteria</taxon>
        <taxon>Pseudomonadati</taxon>
        <taxon>Pseudomonadota</taxon>
        <taxon>Alphaproteobacteria</taxon>
        <taxon>Hyphomicrobiales</taxon>
        <taxon>Pleomorphomonadaceae</taxon>
        <taxon>Hartmannibacter</taxon>
    </lineage>
</organism>
<reference evidence="3" key="1">
    <citation type="submission" date="2017-09" db="EMBL/GenBank/DDBJ databases">
        <title>Genome sequence of Nannocystis excedens DSM 71.</title>
        <authorList>
            <person name="Blom J."/>
        </authorList>
    </citation>
    <scope>NUCLEOTIDE SEQUENCE [LARGE SCALE GENOMIC DNA]</scope>
    <source>
        <strain evidence="3">type strain: E19</strain>
    </source>
</reference>
<gene>
    <name evidence="2" type="ORF">HDIA_1217</name>
</gene>
<evidence type="ECO:0000313" key="3">
    <source>
        <dbReference type="Proteomes" id="UP000223606"/>
    </source>
</evidence>
<keyword evidence="3" id="KW-1185">Reference proteome</keyword>
<feature type="region of interest" description="Disordered" evidence="1">
    <location>
        <begin position="44"/>
        <end position="66"/>
    </location>
</feature>
<accession>A0A2C9D3M2</accession>
<evidence type="ECO:0000256" key="1">
    <source>
        <dbReference type="SAM" id="MobiDB-lite"/>
    </source>
</evidence>